<dbReference type="Proteomes" id="UP000688137">
    <property type="component" value="Unassembled WGS sequence"/>
</dbReference>
<sequence>MITVQIRTPKVKLSKHRIQNSQPTILNYSNLNSFHEFFNNNSHSNEKRQSIFNSRCKTENTQMEVSIKPNKQKQSSQSTTISLASSASPNQGMKNVKGNSNSSFKIIQQSNHLNPFKENATNQKLQQQLQKVVERTKFMMNNYQVVSKKWEQKEQELKEEITTLKKIIDKQNAQLEKHNLNPIYF</sequence>
<feature type="coiled-coil region" evidence="1">
    <location>
        <begin position="122"/>
        <end position="181"/>
    </location>
</feature>
<organism evidence="3 4">
    <name type="scientific">Paramecium primaurelia</name>
    <dbReference type="NCBI Taxonomy" id="5886"/>
    <lineage>
        <taxon>Eukaryota</taxon>
        <taxon>Sar</taxon>
        <taxon>Alveolata</taxon>
        <taxon>Ciliophora</taxon>
        <taxon>Intramacronucleata</taxon>
        <taxon>Oligohymenophorea</taxon>
        <taxon>Peniculida</taxon>
        <taxon>Parameciidae</taxon>
        <taxon>Paramecium</taxon>
    </lineage>
</organism>
<keyword evidence="1" id="KW-0175">Coiled coil</keyword>
<reference evidence="3" key="1">
    <citation type="submission" date="2021-01" db="EMBL/GenBank/DDBJ databases">
        <authorList>
            <consortium name="Genoscope - CEA"/>
            <person name="William W."/>
        </authorList>
    </citation>
    <scope>NUCLEOTIDE SEQUENCE</scope>
</reference>
<keyword evidence="4" id="KW-1185">Reference proteome</keyword>
<dbReference type="AlphaFoldDB" id="A0A8S1MGV8"/>
<dbReference type="EMBL" id="CAJJDM010000061">
    <property type="protein sequence ID" value="CAD8078739.1"/>
    <property type="molecule type" value="Genomic_DNA"/>
</dbReference>
<protein>
    <submittedName>
        <fullName evidence="3">Uncharacterized protein</fullName>
    </submittedName>
</protein>
<evidence type="ECO:0000256" key="2">
    <source>
        <dbReference type="SAM" id="MobiDB-lite"/>
    </source>
</evidence>
<dbReference type="OMA" id="TRCKTEN"/>
<gene>
    <name evidence="3" type="ORF">PPRIM_AZ9-3.1.T0600226</name>
</gene>
<feature type="compositionally biased region" description="Polar residues" evidence="2">
    <location>
        <begin position="89"/>
        <end position="100"/>
    </location>
</feature>
<proteinExistence type="predicted"/>
<name>A0A8S1MGV8_PARPR</name>
<feature type="compositionally biased region" description="Low complexity" evidence="2">
    <location>
        <begin position="72"/>
        <end position="88"/>
    </location>
</feature>
<feature type="region of interest" description="Disordered" evidence="2">
    <location>
        <begin position="63"/>
        <end position="100"/>
    </location>
</feature>
<comment type="caution">
    <text evidence="3">The sequence shown here is derived from an EMBL/GenBank/DDBJ whole genome shotgun (WGS) entry which is preliminary data.</text>
</comment>
<evidence type="ECO:0000313" key="3">
    <source>
        <dbReference type="EMBL" id="CAD8078739.1"/>
    </source>
</evidence>
<evidence type="ECO:0000256" key="1">
    <source>
        <dbReference type="SAM" id="Coils"/>
    </source>
</evidence>
<evidence type="ECO:0000313" key="4">
    <source>
        <dbReference type="Proteomes" id="UP000688137"/>
    </source>
</evidence>
<accession>A0A8S1MGV8</accession>